<evidence type="ECO:0000313" key="3">
    <source>
        <dbReference type="EMBL" id="RCN46040.1"/>
    </source>
</evidence>
<feature type="domain" description="IgGFc-binding protein N-terminal" evidence="2">
    <location>
        <begin position="1"/>
        <end position="98"/>
    </location>
</feature>
<dbReference type="Proteomes" id="UP000252519">
    <property type="component" value="Unassembled WGS sequence"/>
</dbReference>
<accession>A0A368GSM8</accession>
<organism evidence="3 4">
    <name type="scientific">Ancylostoma caninum</name>
    <name type="common">Dog hookworm</name>
    <dbReference type="NCBI Taxonomy" id="29170"/>
    <lineage>
        <taxon>Eukaryota</taxon>
        <taxon>Metazoa</taxon>
        <taxon>Ecdysozoa</taxon>
        <taxon>Nematoda</taxon>
        <taxon>Chromadorea</taxon>
        <taxon>Rhabditida</taxon>
        <taxon>Rhabditina</taxon>
        <taxon>Rhabditomorpha</taxon>
        <taxon>Strongyloidea</taxon>
        <taxon>Ancylostomatidae</taxon>
        <taxon>Ancylostomatinae</taxon>
        <taxon>Ancylostoma</taxon>
    </lineage>
</organism>
<feature type="compositionally biased region" description="Polar residues" evidence="1">
    <location>
        <begin position="92"/>
        <end position="105"/>
    </location>
</feature>
<name>A0A368GSM8_ANCCA</name>
<dbReference type="InterPro" id="IPR035234">
    <property type="entry name" value="IgGFc-bd_N"/>
</dbReference>
<proteinExistence type="predicted"/>
<evidence type="ECO:0000313" key="4">
    <source>
        <dbReference type="Proteomes" id="UP000252519"/>
    </source>
</evidence>
<dbReference type="Pfam" id="PF17517">
    <property type="entry name" value="IgGFc_binding"/>
    <property type="match status" value="1"/>
</dbReference>
<feature type="region of interest" description="Disordered" evidence="1">
    <location>
        <begin position="85"/>
        <end position="105"/>
    </location>
</feature>
<dbReference type="EMBL" id="JOJR01000087">
    <property type="protein sequence ID" value="RCN46040.1"/>
    <property type="molecule type" value="Genomic_DNA"/>
</dbReference>
<evidence type="ECO:0000256" key="1">
    <source>
        <dbReference type="SAM" id="MobiDB-lite"/>
    </source>
</evidence>
<reference evidence="3 4" key="1">
    <citation type="submission" date="2014-10" db="EMBL/GenBank/DDBJ databases">
        <title>Draft genome of the hookworm Ancylostoma caninum.</title>
        <authorList>
            <person name="Mitreva M."/>
        </authorList>
    </citation>
    <scope>NUCLEOTIDE SEQUENCE [LARGE SCALE GENOMIC DNA]</scope>
    <source>
        <strain evidence="3 4">Baltimore</strain>
    </source>
</reference>
<protein>
    <recommendedName>
        <fullName evidence="2">IgGFc-binding protein N-terminal domain-containing protein</fullName>
    </recommendedName>
</protein>
<keyword evidence="4" id="KW-1185">Reference proteome</keyword>
<dbReference type="AlphaFoldDB" id="A0A368GSM8"/>
<comment type="caution">
    <text evidence="3">The sequence shown here is derived from an EMBL/GenBank/DDBJ whole genome shotgun (WGS) entry which is preliminary data.</text>
</comment>
<dbReference type="OrthoDB" id="5827517at2759"/>
<sequence>MLAPSSDWGKEAAFYKFQPEDIGEYMVLFENNNTDLYINGEKVDQGPFGHDSYLITGTATGAFVRATGPIYVVAVGSTNSQDQGAPFFANVPGSSQFGQGPHTFS</sequence>
<evidence type="ECO:0000259" key="2">
    <source>
        <dbReference type="Pfam" id="PF17517"/>
    </source>
</evidence>
<gene>
    <name evidence="3" type="ORF">ANCCAN_07906</name>
</gene>